<feature type="transmembrane region" description="Helical" evidence="1">
    <location>
        <begin position="48"/>
        <end position="66"/>
    </location>
</feature>
<keyword evidence="1" id="KW-1133">Transmembrane helix</keyword>
<evidence type="ECO:0008006" key="4">
    <source>
        <dbReference type="Google" id="ProtNLM"/>
    </source>
</evidence>
<dbReference type="Proteomes" id="UP000094329">
    <property type="component" value="Unassembled WGS sequence"/>
</dbReference>
<dbReference type="EMBL" id="MDTU01000008">
    <property type="protein sequence ID" value="ODN41017.1"/>
    <property type="molecule type" value="Genomic_DNA"/>
</dbReference>
<keyword evidence="1" id="KW-0812">Transmembrane</keyword>
<dbReference type="RefSeq" id="WP_069314529.1">
    <property type="nucleotide sequence ID" value="NZ_MDTU01000008.1"/>
</dbReference>
<organism evidence="2 3">
    <name type="scientific">Piscirickettsia litoralis</name>
    <dbReference type="NCBI Taxonomy" id="1891921"/>
    <lineage>
        <taxon>Bacteria</taxon>
        <taxon>Pseudomonadati</taxon>
        <taxon>Pseudomonadota</taxon>
        <taxon>Gammaproteobacteria</taxon>
        <taxon>Thiotrichales</taxon>
        <taxon>Piscirickettsiaceae</taxon>
        <taxon>Piscirickettsia</taxon>
    </lineage>
</organism>
<reference evidence="2 3" key="1">
    <citation type="submission" date="2016-08" db="EMBL/GenBank/DDBJ databases">
        <title>Draft genome sequence of Candidatus Piscirickettsia litoralis, from seawater.</title>
        <authorList>
            <person name="Wan X."/>
            <person name="Lee A.J."/>
            <person name="Hou S."/>
            <person name="Donachie S.P."/>
        </authorList>
    </citation>
    <scope>NUCLEOTIDE SEQUENCE [LARGE SCALE GENOMIC DNA]</scope>
    <source>
        <strain evidence="2 3">Y2</strain>
    </source>
</reference>
<gene>
    <name evidence="2" type="ORF">BGC07_18470</name>
</gene>
<feature type="transmembrane region" description="Helical" evidence="1">
    <location>
        <begin position="72"/>
        <end position="90"/>
    </location>
</feature>
<comment type="caution">
    <text evidence="2">The sequence shown here is derived from an EMBL/GenBank/DDBJ whole genome shotgun (WGS) entry which is preliminary data.</text>
</comment>
<sequence length="131" mass="15240">MVDEVIKLDEETPDRRLAILTLLKSHKIGEYQACMDLHKHFNVFSNKWLFVSGFIFIVTFLAFSFFTDLQRGFDLIATILFGISLLISEVRENRLQSIVLDQAEKNLQESKKINQLICDELKSRESEVIDE</sequence>
<protein>
    <recommendedName>
        <fullName evidence="4">SMODS and SLOG-associating 2TM effector domain-containing protein</fullName>
    </recommendedName>
</protein>
<evidence type="ECO:0000313" key="2">
    <source>
        <dbReference type="EMBL" id="ODN41017.1"/>
    </source>
</evidence>
<proteinExistence type="predicted"/>
<accession>A0ABX2ZYC9</accession>
<keyword evidence="3" id="KW-1185">Reference proteome</keyword>
<name>A0ABX2ZYC9_9GAMM</name>
<evidence type="ECO:0000256" key="1">
    <source>
        <dbReference type="SAM" id="Phobius"/>
    </source>
</evidence>
<keyword evidence="1" id="KW-0472">Membrane</keyword>
<evidence type="ECO:0000313" key="3">
    <source>
        <dbReference type="Proteomes" id="UP000094329"/>
    </source>
</evidence>